<dbReference type="InterPro" id="IPR032675">
    <property type="entry name" value="LRR_dom_sf"/>
</dbReference>
<evidence type="ECO:0000313" key="1">
    <source>
        <dbReference type="Ensembl" id="ENSFTIP00000022052.1"/>
    </source>
</evidence>
<reference evidence="1" key="2">
    <citation type="submission" date="2025-09" db="UniProtKB">
        <authorList>
            <consortium name="Ensembl"/>
        </authorList>
    </citation>
    <scope>IDENTIFICATION</scope>
</reference>
<dbReference type="GO" id="GO:0031146">
    <property type="term" value="P:SCF-dependent proteasomal ubiquitin-dependent protein catabolic process"/>
    <property type="evidence" value="ECO:0007669"/>
    <property type="project" value="TreeGrafter"/>
</dbReference>
<protein>
    <recommendedName>
        <fullName evidence="3">F-box/LRR-repeat protein 2</fullName>
    </recommendedName>
</protein>
<dbReference type="SUPFAM" id="SSF52047">
    <property type="entry name" value="RNI-like"/>
    <property type="match status" value="2"/>
</dbReference>
<dbReference type="SMART" id="SM00367">
    <property type="entry name" value="LRR_CC"/>
    <property type="match status" value="3"/>
</dbReference>
<evidence type="ECO:0008006" key="3">
    <source>
        <dbReference type="Google" id="ProtNLM"/>
    </source>
</evidence>
<dbReference type="Ensembl" id="ENSFTIT00000022970.1">
    <property type="protein sequence ID" value="ENSFTIP00000022052.1"/>
    <property type="gene ID" value="ENSFTIG00000014284.1"/>
</dbReference>
<dbReference type="OMA" id="DYADNYM"/>
<dbReference type="Gene3D" id="3.80.10.10">
    <property type="entry name" value="Ribonuclease Inhibitor"/>
    <property type="match status" value="2"/>
</dbReference>
<accession>A0A8C4V744</accession>
<dbReference type="AlphaFoldDB" id="A0A8C4V744"/>
<evidence type="ECO:0000313" key="2">
    <source>
        <dbReference type="Proteomes" id="UP000694562"/>
    </source>
</evidence>
<name>A0A8C4V744_FALTI</name>
<dbReference type="GO" id="GO:0019005">
    <property type="term" value="C:SCF ubiquitin ligase complex"/>
    <property type="evidence" value="ECO:0007669"/>
    <property type="project" value="TreeGrafter"/>
</dbReference>
<reference evidence="1" key="1">
    <citation type="submission" date="2025-08" db="UniProtKB">
        <authorList>
            <consortium name="Ensembl"/>
        </authorList>
    </citation>
    <scope>IDENTIFICATION</scope>
</reference>
<organism evidence="1 2">
    <name type="scientific">Falco tinnunculus</name>
    <name type="common">Common kestrel</name>
    <dbReference type="NCBI Taxonomy" id="100819"/>
    <lineage>
        <taxon>Eukaryota</taxon>
        <taxon>Metazoa</taxon>
        <taxon>Chordata</taxon>
        <taxon>Craniata</taxon>
        <taxon>Vertebrata</taxon>
        <taxon>Euteleostomi</taxon>
        <taxon>Archelosauria</taxon>
        <taxon>Archosauria</taxon>
        <taxon>Dinosauria</taxon>
        <taxon>Saurischia</taxon>
        <taxon>Theropoda</taxon>
        <taxon>Coelurosauria</taxon>
        <taxon>Aves</taxon>
        <taxon>Neognathae</taxon>
        <taxon>Neoaves</taxon>
        <taxon>Telluraves</taxon>
        <taxon>Australaves</taxon>
        <taxon>Falconiformes</taxon>
        <taxon>Falconidae</taxon>
        <taxon>Falco</taxon>
    </lineage>
</organism>
<dbReference type="Proteomes" id="UP000694562">
    <property type="component" value="Unplaced"/>
</dbReference>
<dbReference type="InterPro" id="IPR006553">
    <property type="entry name" value="Leu-rich_rpt_Cys-con_subtyp"/>
</dbReference>
<dbReference type="PANTHER" id="PTHR13318">
    <property type="entry name" value="PARTNER OF PAIRED, ISOFORM B-RELATED"/>
    <property type="match status" value="1"/>
</dbReference>
<sequence>MPRRKEVPALGSLCLQSLAQHMQSIWVKDYSENYLDEYQFRFVMGPFNDLAGSLVQDLIRLLGESRRLTRAALHLLLLPHLRELSLRPCPSLASNAIGQLITLRCKSLSSLDLHGCSRLSADVLVDLAEGLPQLSRLGLAETQANVQVLSAVGSCCRHLQELDVSRCKKVSPCALRHLAYDPLAQSLCCPVLRVLLARDLEPPGDGSMAEVLAFLLLALPRLEFLAHGAVPDALRLLHGWQLDDLGDTEGFPSLGELARQRGAAPEGPRITLPLRQVEEVEEPELATIRAICPQAEEASVWLGDSLAGGWELLRWSCLARLTLGCTGRQGWALAEVLPLVQSLGPRLQTLALHGFCCQDELSLATLLASCPDLQAFSAELHAPLDTDPDGETPAEPSHWDTNLLPHSLPQLQSCFLTLASTTGTFPAPHGLVLRATLASLLCHAPRLRTLRLVGIPFPLDSVFETVLAAPGLPLLELQELSLAESQVSSQTVWLLLASEGCLRHLDLSHCRDIHRRDYDSFLQAVWKQQLDLDIIWE</sequence>
<keyword evidence="2" id="KW-1185">Reference proteome</keyword>
<dbReference type="OrthoDB" id="16120at2759"/>
<proteinExistence type="predicted"/>